<feature type="transmembrane region" description="Helical" evidence="1">
    <location>
        <begin position="20"/>
        <end position="39"/>
    </location>
</feature>
<accession>A0A645AWE3</accession>
<dbReference type="AlphaFoldDB" id="A0A645AWE3"/>
<keyword evidence="1" id="KW-0472">Membrane</keyword>
<keyword evidence="1" id="KW-1133">Transmembrane helix</keyword>
<sequence length="48" mass="5609">MAILDKTLVGLDVYYYVKSVMNKFLVPIILILFGVYILFKGNKQNFKH</sequence>
<evidence type="ECO:0000256" key="1">
    <source>
        <dbReference type="SAM" id="Phobius"/>
    </source>
</evidence>
<evidence type="ECO:0000313" key="2">
    <source>
        <dbReference type="EMBL" id="MPM57565.1"/>
    </source>
</evidence>
<protein>
    <submittedName>
        <fullName evidence="2">Uncharacterized protein</fullName>
    </submittedName>
</protein>
<proteinExistence type="predicted"/>
<name>A0A645AWE3_9ZZZZ</name>
<reference evidence="2" key="1">
    <citation type="submission" date="2019-08" db="EMBL/GenBank/DDBJ databases">
        <authorList>
            <person name="Kucharzyk K."/>
            <person name="Murdoch R.W."/>
            <person name="Higgins S."/>
            <person name="Loffler F."/>
        </authorList>
    </citation>
    <scope>NUCLEOTIDE SEQUENCE</scope>
</reference>
<organism evidence="2">
    <name type="scientific">bioreactor metagenome</name>
    <dbReference type="NCBI Taxonomy" id="1076179"/>
    <lineage>
        <taxon>unclassified sequences</taxon>
        <taxon>metagenomes</taxon>
        <taxon>ecological metagenomes</taxon>
    </lineage>
</organism>
<comment type="caution">
    <text evidence="2">The sequence shown here is derived from an EMBL/GenBank/DDBJ whole genome shotgun (WGS) entry which is preliminary data.</text>
</comment>
<keyword evidence="1" id="KW-0812">Transmembrane</keyword>
<dbReference type="EMBL" id="VSSQ01016336">
    <property type="protein sequence ID" value="MPM57565.1"/>
    <property type="molecule type" value="Genomic_DNA"/>
</dbReference>
<gene>
    <name evidence="2" type="ORF">SDC9_104387</name>
</gene>